<dbReference type="SMART" id="SM00382">
    <property type="entry name" value="AAA"/>
    <property type="match status" value="2"/>
</dbReference>
<dbReference type="Gene3D" id="3.40.50.300">
    <property type="entry name" value="P-loop containing nucleotide triphosphate hydrolases"/>
    <property type="match status" value="2"/>
</dbReference>
<dbReference type="GO" id="GO:0005524">
    <property type="term" value="F:ATP binding"/>
    <property type="evidence" value="ECO:0007669"/>
    <property type="project" value="UniProtKB-KW"/>
</dbReference>
<dbReference type="Proteomes" id="UP000451860">
    <property type="component" value="Unassembled WGS sequence"/>
</dbReference>
<evidence type="ECO:0000256" key="1">
    <source>
        <dbReference type="ARBA" id="ARBA00004202"/>
    </source>
</evidence>
<evidence type="ECO:0000256" key="7">
    <source>
        <dbReference type="ARBA" id="ARBA00022967"/>
    </source>
</evidence>
<keyword evidence="4" id="KW-0677">Repeat</keyword>
<keyword evidence="5" id="KW-0547">Nucleotide-binding</keyword>
<keyword evidence="12" id="KW-1185">Reference proteome</keyword>
<dbReference type="InterPro" id="IPR027417">
    <property type="entry name" value="P-loop_NTPase"/>
</dbReference>
<dbReference type="PANTHER" id="PTHR43790:SF9">
    <property type="entry name" value="GALACTOFURANOSE TRANSPORTER ATP-BINDING PROTEIN YTFR"/>
    <property type="match status" value="1"/>
</dbReference>
<proteinExistence type="predicted"/>
<feature type="compositionally biased region" description="Basic and acidic residues" evidence="9">
    <location>
        <begin position="524"/>
        <end position="536"/>
    </location>
</feature>
<dbReference type="AlphaFoldDB" id="A0A7J5UP28"/>
<dbReference type="InterPro" id="IPR003439">
    <property type="entry name" value="ABC_transporter-like_ATP-bd"/>
</dbReference>
<dbReference type="CDD" id="cd03215">
    <property type="entry name" value="ABC_Carb_Monos_II"/>
    <property type="match status" value="1"/>
</dbReference>
<dbReference type="EMBL" id="WHJE01000052">
    <property type="protein sequence ID" value="KAE8763864.1"/>
    <property type="molecule type" value="Genomic_DNA"/>
</dbReference>
<reference evidence="11 12" key="1">
    <citation type="submission" date="2019-10" db="EMBL/GenBank/DDBJ databases">
        <title>Georgenia wutianyii sp. nov. and Georgenia yuyongxinii sp. nov. isolated from plateau pika (Ochotona curzoniae) in the Qinghai-Tibet plateau of China.</title>
        <authorList>
            <person name="Tian Z."/>
        </authorList>
    </citation>
    <scope>NUCLEOTIDE SEQUENCE [LARGE SCALE GENOMIC DNA]</scope>
    <source>
        <strain evidence="11 12">DSM 21501</strain>
    </source>
</reference>
<keyword evidence="7" id="KW-1278">Translocase</keyword>
<evidence type="ECO:0000313" key="11">
    <source>
        <dbReference type="EMBL" id="KAE8763864.1"/>
    </source>
</evidence>
<feature type="compositionally biased region" description="Gly residues" evidence="9">
    <location>
        <begin position="509"/>
        <end position="523"/>
    </location>
</feature>
<keyword evidence="3" id="KW-1003">Cell membrane</keyword>
<dbReference type="CDD" id="cd03216">
    <property type="entry name" value="ABC_Carb_Monos_I"/>
    <property type="match status" value="1"/>
</dbReference>
<dbReference type="RefSeq" id="WP_152204435.1">
    <property type="nucleotide sequence ID" value="NZ_VUKF01000053.1"/>
</dbReference>
<dbReference type="SUPFAM" id="SSF52540">
    <property type="entry name" value="P-loop containing nucleoside triphosphate hydrolases"/>
    <property type="match status" value="2"/>
</dbReference>
<comment type="subcellular location">
    <subcellularLocation>
        <location evidence="1">Cell membrane</location>
        <topology evidence="1">Peripheral membrane protein</topology>
    </subcellularLocation>
</comment>
<dbReference type="GO" id="GO:0016887">
    <property type="term" value="F:ATP hydrolysis activity"/>
    <property type="evidence" value="ECO:0007669"/>
    <property type="project" value="InterPro"/>
</dbReference>
<dbReference type="GO" id="GO:0005886">
    <property type="term" value="C:plasma membrane"/>
    <property type="evidence" value="ECO:0007669"/>
    <property type="project" value="UniProtKB-SubCell"/>
</dbReference>
<dbReference type="PROSITE" id="PS00211">
    <property type="entry name" value="ABC_TRANSPORTER_1"/>
    <property type="match status" value="1"/>
</dbReference>
<sequence>MSATAEQTAPRLTLTGITKRFGGVRAIRNADLRVMPGEVHALVGENGAGKSTLIKILSGAEALDSGEVRFEGAPVTIRGPADALRLGVATVYQEAQLFPELTVAENIFLGRELRTGGRIDWAAQNEHVVELLERLSLPPSYATRQVGTLSAAHRQQVSIAKALSHDAKVLILDEPSAILTDAEIEVLFTAIRRLTAAGVSIIYITHRLDEIFTIADVVTVMRDGETVGTYPAAELDVRRVAELMVGGVISSGGGARTVADAEPRLRLEDLASDDVFHDVDLSIRPGEVVALYGLVGSGVAEIASAVYGMQPVTSGAIRLDGTAVRPRSPRHARDLGIALLPADRKREGLFSFQSVAFNVSVGNLPLFRELGAWMDRRQEREVARRLIGRLAIKTPDEDVAVANLSGGNAQKVVLARQLVERPKVLVLAEPTQGVDIGAKEEIHRIIDELAAAGTAVLVATSDLSEATRIADRLVVIRAGAPFAEFGPGADHAEVLAAAAGHREEAGPGEAAGSGGATGPGGAAGRRDEAGHLEEAS</sequence>
<evidence type="ECO:0000256" key="4">
    <source>
        <dbReference type="ARBA" id="ARBA00022737"/>
    </source>
</evidence>
<evidence type="ECO:0000256" key="3">
    <source>
        <dbReference type="ARBA" id="ARBA00022475"/>
    </source>
</evidence>
<dbReference type="InterPro" id="IPR017871">
    <property type="entry name" value="ABC_transporter-like_CS"/>
</dbReference>
<dbReference type="OrthoDB" id="39350at2"/>
<protein>
    <submittedName>
        <fullName evidence="11">ATP-binding cassette domain-containing protein</fullName>
    </submittedName>
</protein>
<name>A0A7J5UP28_9MICO</name>
<dbReference type="PROSITE" id="PS50893">
    <property type="entry name" value="ABC_TRANSPORTER_2"/>
    <property type="match status" value="2"/>
</dbReference>
<dbReference type="PANTHER" id="PTHR43790">
    <property type="entry name" value="CARBOHYDRATE TRANSPORT ATP-BINDING PROTEIN MG119-RELATED"/>
    <property type="match status" value="1"/>
</dbReference>
<evidence type="ECO:0000256" key="6">
    <source>
        <dbReference type="ARBA" id="ARBA00022840"/>
    </source>
</evidence>
<evidence type="ECO:0000256" key="8">
    <source>
        <dbReference type="ARBA" id="ARBA00023136"/>
    </source>
</evidence>
<gene>
    <name evidence="11" type="ORF">GB883_11965</name>
</gene>
<keyword evidence="6 11" id="KW-0067">ATP-binding</keyword>
<feature type="domain" description="ABC transporter" evidence="10">
    <location>
        <begin position="12"/>
        <end position="248"/>
    </location>
</feature>
<keyword evidence="8" id="KW-0472">Membrane</keyword>
<dbReference type="InterPro" id="IPR003593">
    <property type="entry name" value="AAA+_ATPase"/>
</dbReference>
<dbReference type="Pfam" id="PF00005">
    <property type="entry name" value="ABC_tran"/>
    <property type="match status" value="2"/>
</dbReference>
<organism evidence="11 12">
    <name type="scientific">Georgenia thermotolerans</name>
    <dbReference type="NCBI Taxonomy" id="527326"/>
    <lineage>
        <taxon>Bacteria</taxon>
        <taxon>Bacillati</taxon>
        <taxon>Actinomycetota</taxon>
        <taxon>Actinomycetes</taxon>
        <taxon>Micrococcales</taxon>
        <taxon>Bogoriellaceae</taxon>
        <taxon>Georgenia</taxon>
    </lineage>
</organism>
<feature type="domain" description="ABC transporter" evidence="10">
    <location>
        <begin position="259"/>
        <end position="503"/>
    </location>
</feature>
<feature type="region of interest" description="Disordered" evidence="9">
    <location>
        <begin position="498"/>
        <end position="536"/>
    </location>
</feature>
<comment type="caution">
    <text evidence="11">The sequence shown here is derived from an EMBL/GenBank/DDBJ whole genome shotgun (WGS) entry which is preliminary data.</text>
</comment>
<evidence type="ECO:0000256" key="5">
    <source>
        <dbReference type="ARBA" id="ARBA00022741"/>
    </source>
</evidence>
<dbReference type="InterPro" id="IPR050107">
    <property type="entry name" value="ABC_carbohydrate_import_ATPase"/>
</dbReference>
<evidence type="ECO:0000256" key="9">
    <source>
        <dbReference type="SAM" id="MobiDB-lite"/>
    </source>
</evidence>
<evidence type="ECO:0000313" key="12">
    <source>
        <dbReference type="Proteomes" id="UP000451860"/>
    </source>
</evidence>
<accession>A0A7J5UP28</accession>
<evidence type="ECO:0000259" key="10">
    <source>
        <dbReference type="PROSITE" id="PS50893"/>
    </source>
</evidence>
<dbReference type="FunFam" id="3.40.50.300:FF:000127">
    <property type="entry name" value="Ribose import ATP-binding protein RbsA"/>
    <property type="match status" value="1"/>
</dbReference>
<evidence type="ECO:0000256" key="2">
    <source>
        <dbReference type="ARBA" id="ARBA00022448"/>
    </source>
</evidence>
<keyword evidence="2" id="KW-0813">Transport</keyword>